<dbReference type="AlphaFoldDB" id="A0ABD5V395"/>
<reference evidence="1 2" key="1">
    <citation type="journal article" date="2019" name="Int. J. Syst. Evol. Microbiol.">
        <title>The Global Catalogue of Microorganisms (GCM) 10K type strain sequencing project: providing services to taxonomists for standard genome sequencing and annotation.</title>
        <authorList>
            <consortium name="The Broad Institute Genomics Platform"/>
            <consortium name="The Broad Institute Genome Sequencing Center for Infectious Disease"/>
            <person name="Wu L."/>
            <person name="Ma J."/>
        </authorList>
    </citation>
    <scope>NUCLEOTIDE SEQUENCE [LARGE SCALE GENOMIC DNA]</scope>
    <source>
        <strain evidence="1 2">CGMCC 1.3240</strain>
    </source>
</reference>
<proteinExistence type="predicted"/>
<comment type="caution">
    <text evidence="1">The sequence shown here is derived from an EMBL/GenBank/DDBJ whole genome shotgun (WGS) entry which is preliminary data.</text>
</comment>
<gene>
    <name evidence="1" type="ORF">ACFQGH_00595</name>
</gene>
<dbReference type="EMBL" id="JBHSXQ010000001">
    <property type="protein sequence ID" value="MFC6903690.1"/>
    <property type="molecule type" value="Genomic_DNA"/>
</dbReference>
<organism evidence="1 2">
    <name type="scientific">Halalkalicoccus tibetensis</name>
    <dbReference type="NCBI Taxonomy" id="175632"/>
    <lineage>
        <taxon>Archaea</taxon>
        <taxon>Methanobacteriati</taxon>
        <taxon>Methanobacteriota</taxon>
        <taxon>Stenosarchaea group</taxon>
        <taxon>Halobacteria</taxon>
        <taxon>Halobacteriales</taxon>
        <taxon>Halococcaceae</taxon>
        <taxon>Halalkalicoccus</taxon>
    </lineage>
</organism>
<evidence type="ECO:0000313" key="2">
    <source>
        <dbReference type="Proteomes" id="UP001596312"/>
    </source>
</evidence>
<keyword evidence="2" id="KW-1185">Reference proteome</keyword>
<evidence type="ECO:0000313" key="1">
    <source>
        <dbReference type="EMBL" id="MFC6903690.1"/>
    </source>
</evidence>
<protein>
    <submittedName>
        <fullName evidence="1">Uncharacterized protein</fullName>
    </submittedName>
</protein>
<sequence>MRGNESRVEAAERIPVTEERRRQLRELKGENRSYDELIGLLVQEHKRRRIVAAVDRDGTDDREARVRIDE</sequence>
<name>A0ABD5V395_9EURY</name>
<accession>A0ABD5V395</accession>
<dbReference type="Proteomes" id="UP001596312">
    <property type="component" value="Unassembled WGS sequence"/>
</dbReference>
<dbReference type="RefSeq" id="WP_340602181.1">
    <property type="nucleotide sequence ID" value="NZ_JBBMXV010000001.1"/>
</dbReference>